<feature type="transmembrane region" description="Helical" evidence="6">
    <location>
        <begin position="29"/>
        <end position="48"/>
    </location>
</feature>
<feature type="compositionally biased region" description="Low complexity" evidence="5">
    <location>
        <begin position="50"/>
        <end position="63"/>
    </location>
</feature>
<dbReference type="InterPro" id="IPR002491">
    <property type="entry name" value="ABC_transptr_periplasmic_BD"/>
</dbReference>
<evidence type="ECO:0000313" key="8">
    <source>
        <dbReference type="EMBL" id="TMN22513.1"/>
    </source>
</evidence>
<dbReference type="GO" id="GO:0005886">
    <property type="term" value="C:plasma membrane"/>
    <property type="evidence" value="ECO:0007669"/>
    <property type="project" value="UniProtKB-SubCell"/>
</dbReference>
<evidence type="ECO:0000256" key="5">
    <source>
        <dbReference type="SAM" id="MobiDB-lite"/>
    </source>
</evidence>
<dbReference type="SUPFAM" id="SSF53807">
    <property type="entry name" value="Helical backbone' metal receptor"/>
    <property type="match status" value="1"/>
</dbReference>
<evidence type="ECO:0000313" key="9">
    <source>
        <dbReference type="Proteomes" id="UP000306980"/>
    </source>
</evidence>
<dbReference type="AlphaFoldDB" id="A0A5S3R7T1"/>
<evidence type="ECO:0000256" key="1">
    <source>
        <dbReference type="ARBA" id="ARBA00004193"/>
    </source>
</evidence>
<comment type="similarity">
    <text evidence="2">Belongs to the bacterial solute-binding protein 8 family.</text>
</comment>
<proteinExistence type="inferred from homology"/>
<feature type="compositionally biased region" description="Basic and acidic residues" evidence="5">
    <location>
        <begin position="64"/>
        <end position="84"/>
    </location>
</feature>
<dbReference type="GO" id="GO:0030288">
    <property type="term" value="C:outer membrane-bounded periplasmic space"/>
    <property type="evidence" value="ECO:0007669"/>
    <property type="project" value="TreeGrafter"/>
</dbReference>
<dbReference type="Proteomes" id="UP000306980">
    <property type="component" value="Unassembled WGS sequence"/>
</dbReference>
<evidence type="ECO:0000256" key="6">
    <source>
        <dbReference type="SAM" id="Phobius"/>
    </source>
</evidence>
<dbReference type="InterPro" id="IPR033870">
    <property type="entry name" value="FatB"/>
</dbReference>
<keyword evidence="6" id="KW-0472">Membrane</keyword>
<evidence type="ECO:0000256" key="2">
    <source>
        <dbReference type="ARBA" id="ARBA00008814"/>
    </source>
</evidence>
<comment type="subcellular location">
    <subcellularLocation>
        <location evidence="1">Cell membrane</location>
        <topology evidence="1">Lipid-anchor</topology>
    </subcellularLocation>
</comment>
<reference evidence="8 9" key="1">
    <citation type="submission" date="2019-05" db="EMBL/GenBank/DDBJ databases">
        <title>Genomic analysis of Lentibacillus sp. NKC220-2.</title>
        <authorList>
            <person name="Oh Y.J."/>
        </authorList>
    </citation>
    <scope>NUCLEOTIDE SEQUENCE [LARGE SCALE GENOMIC DNA]</scope>
    <source>
        <strain evidence="8 9">NKC220-2</strain>
    </source>
</reference>
<comment type="caution">
    <text evidence="8">The sequence shown here is derived from an EMBL/GenBank/DDBJ whole genome shotgun (WGS) entry which is preliminary data.</text>
</comment>
<feature type="domain" description="Fe/B12 periplasmic-binding" evidence="7">
    <location>
        <begin position="94"/>
        <end position="353"/>
    </location>
</feature>
<dbReference type="EMBL" id="VCIA01000001">
    <property type="protein sequence ID" value="TMN22513.1"/>
    <property type="molecule type" value="Genomic_DNA"/>
</dbReference>
<keyword evidence="3" id="KW-0813">Transport</keyword>
<dbReference type="PROSITE" id="PS50983">
    <property type="entry name" value="FE_B12_PBP"/>
    <property type="match status" value="1"/>
</dbReference>
<gene>
    <name evidence="8" type="ORF">FFL34_10605</name>
</gene>
<name>A0A5S3R7T1_9BACI</name>
<dbReference type="InterPro" id="IPR051313">
    <property type="entry name" value="Bact_iron-sidero_bind"/>
</dbReference>
<keyword evidence="6" id="KW-0812">Transmembrane</keyword>
<feature type="region of interest" description="Disordered" evidence="5">
    <location>
        <begin position="50"/>
        <end position="86"/>
    </location>
</feature>
<accession>A0A5S3R7T1</accession>
<evidence type="ECO:0000256" key="4">
    <source>
        <dbReference type="ARBA" id="ARBA00022729"/>
    </source>
</evidence>
<organism evidence="8 9">
    <name type="scientific">Lentibacillus cibarius</name>
    <dbReference type="NCBI Taxonomy" id="2583219"/>
    <lineage>
        <taxon>Bacteria</taxon>
        <taxon>Bacillati</taxon>
        <taxon>Bacillota</taxon>
        <taxon>Bacilli</taxon>
        <taxon>Bacillales</taxon>
        <taxon>Bacillaceae</taxon>
        <taxon>Lentibacillus</taxon>
    </lineage>
</organism>
<keyword evidence="6" id="KW-1133">Transmembrane helix</keyword>
<dbReference type="OrthoDB" id="63946at2"/>
<protein>
    <submittedName>
        <fullName evidence="8">Siderophore ABC transporter substrate-binding protein</fullName>
    </submittedName>
</protein>
<sequence length="353" mass="38703">MIHKTSRAYGINNAGSYANIKNYFEVIKVFKKISVFLLVILLTVALAACGSSDSDNSSSNSNDSSDKDNKESAKETITVDHELDSTDVPKNPENVVVFDYGALETLDKLDVPVKGVAKGSALPEYLSKYEGSEYKNVGSLIEPDFEAINELQPELIIISSRQSDAYKELSKIAPTIYVGIDNKNYMDSFTKNTKTLGKIFEKEDEANQALDDIKQSIQDLQDKTSDNDKKGLIVLSTGGKISAYGPGSRFGLVHDVFGVQPADENIEASTHGQKVTFEYVAEQDPDYLFVIDRYKAIGGDTVASEVLDNELVNGTKAAENDNIIYLNPNVWYLSGGGLLSMEEMIKEVDNGLE</sequence>
<dbReference type="PANTHER" id="PTHR30532:SF28">
    <property type="entry name" value="PETROBACTIN-BINDING PROTEIN YCLQ"/>
    <property type="match status" value="1"/>
</dbReference>
<dbReference type="Gene3D" id="3.40.50.1980">
    <property type="entry name" value="Nitrogenase molybdenum iron protein domain"/>
    <property type="match status" value="2"/>
</dbReference>
<dbReference type="GO" id="GO:1901678">
    <property type="term" value="P:iron coordination entity transport"/>
    <property type="evidence" value="ECO:0007669"/>
    <property type="project" value="UniProtKB-ARBA"/>
</dbReference>
<dbReference type="PANTHER" id="PTHR30532">
    <property type="entry name" value="IRON III DICITRATE-BINDING PERIPLASMIC PROTEIN"/>
    <property type="match status" value="1"/>
</dbReference>
<evidence type="ECO:0000259" key="7">
    <source>
        <dbReference type="PROSITE" id="PS50983"/>
    </source>
</evidence>
<keyword evidence="4" id="KW-0732">Signal</keyword>
<evidence type="ECO:0000256" key="3">
    <source>
        <dbReference type="ARBA" id="ARBA00022448"/>
    </source>
</evidence>
<dbReference type="CDD" id="cd01140">
    <property type="entry name" value="FatB"/>
    <property type="match status" value="1"/>
</dbReference>
<dbReference type="Pfam" id="PF01497">
    <property type="entry name" value="Peripla_BP_2"/>
    <property type="match status" value="1"/>
</dbReference>